<dbReference type="RefSeq" id="WP_081139537.1">
    <property type="nucleotide sequence ID" value="NZ_MWUE01000017.1"/>
</dbReference>
<dbReference type="Pfam" id="PF00126">
    <property type="entry name" value="HTH_1"/>
    <property type="match status" value="1"/>
</dbReference>
<accession>A0A1V9DHS9</accession>
<dbReference type="PROSITE" id="PS50931">
    <property type="entry name" value="HTH_LYSR"/>
    <property type="match status" value="1"/>
</dbReference>
<evidence type="ECO:0000313" key="6">
    <source>
        <dbReference type="EMBL" id="OQP33284.1"/>
    </source>
</evidence>
<dbReference type="InterPro" id="IPR036390">
    <property type="entry name" value="WH_DNA-bd_sf"/>
</dbReference>
<keyword evidence="4" id="KW-0804">Transcription</keyword>
<dbReference type="AlphaFoldDB" id="A0A1V9DHS9"/>
<dbReference type="Gene3D" id="3.40.190.290">
    <property type="match status" value="1"/>
</dbReference>
<evidence type="ECO:0000256" key="2">
    <source>
        <dbReference type="ARBA" id="ARBA00023015"/>
    </source>
</evidence>
<evidence type="ECO:0000313" key="7">
    <source>
        <dbReference type="Proteomes" id="UP000192769"/>
    </source>
</evidence>
<dbReference type="GO" id="GO:0003677">
    <property type="term" value="F:DNA binding"/>
    <property type="evidence" value="ECO:0007669"/>
    <property type="project" value="UniProtKB-KW"/>
</dbReference>
<sequence length="324" mass="35912">MESDFSFVKNKIYRKLIWDDIHVFLSVAHSGTLGNAAKALGLGIATVGRRVERLEESLGQRLFVHHQSGYKLTTEGKALLPQAEMIEASVVSLFSRATEPKEIAGSVRLATTEMLANELILPALYQLQENHAYLNLEIVTDSKIVNIHQVDADIALRLVKPERGNVTVRRLGVMGFGLYGSKEFIDNNKFASQEQLYTQGRFIGWTKQQSHLPTAKWLKDKLDGKPLILETSSLASHVAAVNAGAGIALLPHFVANRRGLVCLDIPSDIDYPLWLVTHSDLSHTPRVRAVSEFLTKLVHSNANILAFPVSYYEGWSLMGNELGT</sequence>
<evidence type="ECO:0000259" key="5">
    <source>
        <dbReference type="PROSITE" id="PS50931"/>
    </source>
</evidence>
<keyword evidence="2" id="KW-0805">Transcription regulation</keyword>
<gene>
    <name evidence="6" type="ORF">B2J69_12090</name>
</gene>
<evidence type="ECO:0000256" key="3">
    <source>
        <dbReference type="ARBA" id="ARBA00023125"/>
    </source>
</evidence>
<organism evidence="6 7">
    <name type="scientific">Pantoea latae</name>
    <dbReference type="NCBI Taxonomy" id="1964541"/>
    <lineage>
        <taxon>Bacteria</taxon>
        <taxon>Pseudomonadati</taxon>
        <taxon>Pseudomonadota</taxon>
        <taxon>Gammaproteobacteria</taxon>
        <taxon>Enterobacterales</taxon>
        <taxon>Erwiniaceae</taxon>
        <taxon>Pantoea</taxon>
    </lineage>
</organism>
<dbReference type="OrthoDB" id="570111at2"/>
<dbReference type="PANTHER" id="PTHR30579">
    <property type="entry name" value="TRANSCRIPTIONAL REGULATOR"/>
    <property type="match status" value="1"/>
</dbReference>
<dbReference type="GO" id="GO:0003700">
    <property type="term" value="F:DNA-binding transcription factor activity"/>
    <property type="evidence" value="ECO:0007669"/>
    <property type="project" value="InterPro"/>
</dbReference>
<evidence type="ECO:0000256" key="1">
    <source>
        <dbReference type="ARBA" id="ARBA00009437"/>
    </source>
</evidence>
<dbReference type="InterPro" id="IPR036388">
    <property type="entry name" value="WH-like_DNA-bd_sf"/>
</dbReference>
<dbReference type="Gene3D" id="1.10.10.10">
    <property type="entry name" value="Winged helix-like DNA-binding domain superfamily/Winged helix DNA-binding domain"/>
    <property type="match status" value="1"/>
</dbReference>
<reference evidence="6 7" key="1">
    <citation type="submission" date="2017-02" db="EMBL/GenBank/DDBJ databases">
        <title>Whole genome shotgun sequence of Pantoea agglomerans strain AS1 isolated from a cycad, Zamia floridana in Central Florida, USA.</title>
        <authorList>
            <person name="Lata P."/>
            <person name="Govindarajan S."/>
            <person name="Qi F."/>
            <person name="Li J.-L."/>
            <person name="Maurya S.K."/>
            <person name="Sahoo M.K."/>
        </authorList>
    </citation>
    <scope>NUCLEOTIDE SEQUENCE [LARGE SCALE GENOMIC DNA]</scope>
    <source>
        <strain evidence="6 7">AS1</strain>
    </source>
</reference>
<keyword evidence="3" id="KW-0238">DNA-binding</keyword>
<dbReference type="SUPFAM" id="SSF46785">
    <property type="entry name" value="Winged helix' DNA-binding domain"/>
    <property type="match status" value="1"/>
</dbReference>
<dbReference type="PANTHER" id="PTHR30579:SF3">
    <property type="entry name" value="TRANSCRIPTIONAL REGULATORY PROTEIN"/>
    <property type="match status" value="1"/>
</dbReference>
<dbReference type="SUPFAM" id="SSF53850">
    <property type="entry name" value="Periplasmic binding protein-like II"/>
    <property type="match status" value="1"/>
</dbReference>
<comment type="caution">
    <text evidence="6">The sequence shown here is derived from an EMBL/GenBank/DDBJ whole genome shotgun (WGS) entry which is preliminary data.</text>
</comment>
<protein>
    <recommendedName>
        <fullName evidence="5">HTH lysR-type domain-containing protein</fullName>
    </recommendedName>
</protein>
<keyword evidence="7" id="KW-1185">Reference proteome</keyword>
<dbReference type="InterPro" id="IPR000847">
    <property type="entry name" value="LysR_HTH_N"/>
</dbReference>
<name>A0A1V9DHS9_9GAMM</name>
<proteinExistence type="inferred from homology"/>
<comment type="similarity">
    <text evidence="1">Belongs to the LysR transcriptional regulatory family.</text>
</comment>
<dbReference type="InterPro" id="IPR050176">
    <property type="entry name" value="LTTR"/>
</dbReference>
<dbReference type="EMBL" id="MWUE01000017">
    <property type="protein sequence ID" value="OQP33284.1"/>
    <property type="molecule type" value="Genomic_DNA"/>
</dbReference>
<dbReference type="Proteomes" id="UP000192769">
    <property type="component" value="Unassembled WGS sequence"/>
</dbReference>
<evidence type="ECO:0000256" key="4">
    <source>
        <dbReference type="ARBA" id="ARBA00023163"/>
    </source>
</evidence>
<dbReference type="InterPro" id="IPR005119">
    <property type="entry name" value="LysR_subst-bd"/>
</dbReference>
<dbReference type="Pfam" id="PF03466">
    <property type="entry name" value="LysR_substrate"/>
    <property type="match status" value="1"/>
</dbReference>
<feature type="domain" description="HTH lysR-type" evidence="5">
    <location>
        <begin position="16"/>
        <end position="73"/>
    </location>
</feature>